<evidence type="ECO:0000313" key="1">
    <source>
        <dbReference type="EMBL" id="MED6248617.1"/>
    </source>
</evidence>
<gene>
    <name evidence="1" type="ORF">ATANTOWER_002762</name>
</gene>
<dbReference type="EMBL" id="JAHUTI010050458">
    <property type="protein sequence ID" value="MED6248617.1"/>
    <property type="molecule type" value="Genomic_DNA"/>
</dbReference>
<accession>A0ABU7BDM1</accession>
<evidence type="ECO:0000313" key="2">
    <source>
        <dbReference type="Proteomes" id="UP001345963"/>
    </source>
</evidence>
<dbReference type="Proteomes" id="UP001345963">
    <property type="component" value="Unassembled WGS sequence"/>
</dbReference>
<comment type="caution">
    <text evidence="1">The sequence shown here is derived from an EMBL/GenBank/DDBJ whole genome shotgun (WGS) entry which is preliminary data.</text>
</comment>
<reference evidence="1 2" key="1">
    <citation type="submission" date="2021-07" db="EMBL/GenBank/DDBJ databases">
        <authorList>
            <person name="Palmer J.M."/>
        </authorList>
    </citation>
    <scope>NUCLEOTIDE SEQUENCE [LARGE SCALE GENOMIC DNA]</scope>
    <source>
        <strain evidence="1 2">AT_MEX2019</strain>
        <tissue evidence="1">Muscle</tissue>
    </source>
</reference>
<organism evidence="1 2">
    <name type="scientific">Ataeniobius toweri</name>
    <dbReference type="NCBI Taxonomy" id="208326"/>
    <lineage>
        <taxon>Eukaryota</taxon>
        <taxon>Metazoa</taxon>
        <taxon>Chordata</taxon>
        <taxon>Craniata</taxon>
        <taxon>Vertebrata</taxon>
        <taxon>Euteleostomi</taxon>
        <taxon>Actinopterygii</taxon>
        <taxon>Neopterygii</taxon>
        <taxon>Teleostei</taxon>
        <taxon>Neoteleostei</taxon>
        <taxon>Acanthomorphata</taxon>
        <taxon>Ovalentaria</taxon>
        <taxon>Atherinomorphae</taxon>
        <taxon>Cyprinodontiformes</taxon>
        <taxon>Goodeidae</taxon>
        <taxon>Ataeniobius</taxon>
    </lineage>
</organism>
<proteinExistence type="predicted"/>
<name>A0ABU7BDM1_9TELE</name>
<keyword evidence="2" id="KW-1185">Reference proteome</keyword>
<protein>
    <submittedName>
        <fullName evidence="1">Uncharacterized protein</fullName>
    </submittedName>
</protein>
<sequence length="91" mass="10661">MHIRRGLIAFCRSVANLLNHMLRNQQQQNIGKQLIKRTMTDWKDQILFSNINHPESAKPLHHLLKLPRGIDKHTDLRCQEHFSFQALLGLS</sequence>